<sequence>MSKTNRSVSSCKIPTNKSEANLFVKIKNKNEQNSRQFKINVYDQDSPTKELLPVYVGDKLSHIDILGPGAERDYRIDVSGVENKVVFQIIQETSGSGASMGSSKNSKGPAKIELRIK</sequence>
<evidence type="ECO:0000256" key="1">
    <source>
        <dbReference type="SAM" id="MobiDB-lite"/>
    </source>
</evidence>
<feature type="compositionally biased region" description="Polar residues" evidence="1">
    <location>
        <begin position="94"/>
        <end position="106"/>
    </location>
</feature>
<name>A0A345PJA9_9BACI</name>
<dbReference type="AlphaFoldDB" id="A0A345PJA9"/>
<accession>A0A345PJA9</accession>
<dbReference type="KEGG" id="ocn:CUC15_14630"/>
<gene>
    <name evidence="2" type="ORF">CUC15_14630</name>
</gene>
<reference evidence="3" key="1">
    <citation type="submission" date="2017-11" db="EMBL/GenBank/DDBJ databases">
        <authorList>
            <person name="Zhu W."/>
        </authorList>
    </citation>
    <scope>NUCLEOTIDE SEQUENCE [LARGE SCALE GENOMIC DNA]</scope>
    <source>
        <strain evidence="3">160</strain>
    </source>
</reference>
<dbReference type="Proteomes" id="UP000253908">
    <property type="component" value="Chromosome"/>
</dbReference>
<dbReference type="RefSeq" id="WP_114917376.1">
    <property type="nucleotide sequence ID" value="NZ_CP024848.1"/>
</dbReference>
<evidence type="ECO:0000313" key="2">
    <source>
        <dbReference type="EMBL" id="AXI10089.1"/>
    </source>
</evidence>
<dbReference type="EMBL" id="CP024848">
    <property type="protein sequence ID" value="AXI10089.1"/>
    <property type="molecule type" value="Genomic_DNA"/>
</dbReference>
<evidence type="ECO:0000313" key="3">
    <source>
        <dbReference type="Proteomes" id="UP000253908"/>
    </source>
</evidence>
<protein>
    <submittedName>
        <fullName evidence="2">Uncharacterized protein</fullName>
    </submittedName>
</protein>
<feature type="region of interest" description="Disordered" evidence="1">
    <location>
        <begin position="94"/>
        <end position="117"/>
    </location>
</feature>
<proteinExistence type="predicted"/>
<organism evidence="2 3">
    <name type="scientific">Oceanobacillus zhaokaii</name>
    <dbReference type="NCBI Taxonomy" id="2052660"/>
    <lineage>
        <taxon>Bacteria</taxon>
        <taxon>Bacillati</taxon>
        <taxon>Bacillota</taxon>
        <taxon>Bacilli</taxon>
        <taxon>Bacillales</taxon>
        <taxon>Bacillaceae</taxon>
        <taxon>Oceanobacillus</taxon>
    </lineage>
</organism>
<dbReference type="OrthoDB" id="2614902at2"/>
<keyword evidence="3" id="KW-1185">Reference proteome</keyword>